<dbReference type="EMBL" id="JARIHO010000113">
    <property type="protein sequence ID" value="KAJ7302652.1"/>
    <property type="molecule type" value="Genomic_DNA"/>
</dbReference>
<evidence type="ECO:0000313" key="2">
    <source>
        <dbReference type="EMBL" id="KAJ7302652.1"/>
    </source>
</evidence>
<dbReference type="Proteomes" id="UP001218218">
    <property type="component" value="Unassembled WGS sequence"/>
</dbReference>
<proteinExistence type="predicted"/>
<gene>
    <name evidence="2" type="ORF">DFH08DRAFT_826396</name>
</gene>
<reference evidence="2" key="1">
    <citation type="submission" date="2023-03" db="EMBL/GenBank/DDBJ databases">
        <title>Massive genome expansion in bonnet fungi (Mycena s.s.) driven by repeated elements and novel gene families across ecological guilds.</title>
        <authorList>
            <consortium name="Lawrence Berkeley National Laboratory"/>
            <person name="Harder C.B."/>
            <person name="Miyauchi S."/>
            <person name="Viragh M."/>
            <person name="Kuo A."/>
            <person name="Thoen E."/>
            <person name="Andreopoulos B."/>
            <person name="Lu D."/>
            <person name="Skrede I."/>
            <person name="Drula E."/>
            <person name="Henrissat B."/>
            <person name="Morin E."/>
            <person name="Kohler A."/>
            <person name="Barry K."/>
            <person name="LaButti K."/>
            <person name="Morin E."/>
            <person name="Salamov A."/>
            <person name="Lipzen A."/>
            <person name="Mereny Z."/>
            <person name="Hegedus B."/>
            <person name="Baldrian P."/>
            <person name="Stursova M."/>
            <person name="Weitz H."/>
            <person name="Taylor A."/>
            <person name="Grigoriev I.V."/>
            <person name="Nagy L.G."/>
            <person name="Martin F."/>
            <person name="Kauserud H."/>
        </authorList>
    </citation>
    <scope>NUCLEOTIDE SEQUENCE</scope>
    <source>
        <strain evidence="2">CBHHK002</strain>
    </source>
</reference>
<keyword evidence="1" id="KW-0472">Membrane</keyword>
<organism evidence="2 3">
    <name type="scientific">Mycena albidolilacea</name>
    <dbReference type="NCBI Taxonomy" id="1033008"/>
    <lineage>
        <taxon>Eukaryota</taxon>
        <taxon>Fungi</taxon>
        <taxon>Dikarya</taxon>
        <taxon>Basidiomycota</taxon>
        <taxon>Agaricomycotina</taxon>
        <taxon>Agaricomycetes</taxon>
        <taxon>Agaricomycetidae</taxon>
        <taxon>Agaricales</taxon>
        <taxon>Marasmiineae</taxon>
        <taxon>Mycenaceae</taxon>
        <taxon>Mycena</taxon>
    </lineage>
</organism>
<accession>A0AAD7E874</accession>
<evidence type="ECO:0000256" key="1">
    <source>
        <dbReference type="SAM" id="Phobius"/>
    </source>
</evidence>
<keyword evidence="1" id="KW-0812">Transmembrane</keyword>
<protein>
    <submittedName>
        <fullName evidence="2">Uncharacterized protein</fullName>
    </submittedName>
</protein>
<name>A0AAD7E874_9AGAR</name>
<keyword evidence="1" id="KW-1133">Transmembrane helix</keyword>
<comment type="caution">
    <text evidence="2">The sequence shown here is derived from an EMBL/GenBank/DDBJ whole genome shotgun (WGS) entry which is preliminary data.</text>
</comment>
<keyword evidence="3" id="KW-1185">Reference proteome</keyword>
<feature type="transmembrane region" description="Helical" evidence="1">
    <location>
        <begin position="28"/>
        <end position="50"/>
    </location>
</feature>
<dbReference type="AlphaFoldDB" id="A0AAD7E874"/>
<sequence length="137" mass="15495">MHAHTGDGFLGTEYLCSVPCGWVSWRDILAMLYGFCAVFSQGTLVAIVSVDHNGTYMFARCQLLVLPRDHMIHRSQMFFWPCCVAFALCFPEIDTQTADPVGPDIVYSPFVPVSYYSLVTFNYSEIQRNTAKYGEIQ</sequence>
<evidence type="ECO:0000313" key="3">
    <source>
        <dbReference type="Proteomes" id="UP001218218"/>
    </source>
</evidence>